<dbReference type="Proteomes" id="UP001157502">
    <property type="component" value="Chromosome 36"/>
</dbReference>
<comment type="caution">
    <text evidence="1">The sequence shown here is derived from an EMBL/GenBank/DDBJ whole genome shotgun (WGS) entry which is preliminary data.</text>
</comment>
<proteinExistence type="predicted"/>
<sequence length="81" mass="8990">MKPDDTSGVWECRTEQTAGQSPALSPTRKWNEYAAQFGYTEAPNFTRLFKFKLRNRKQRCQGTGFPASAASAAVMLGGRSQ</sequence>
<name>A0ACC2F1E0_DALPE</name>
<evidence type="ECO:0000313" key="2">
    <source>
        <dbReference type="Proteomes" id="UP001157502"/>
    </source>
</evidence>
<evidence type="ECO:0000313" key="1">
    <source>
        <dbReference type="EMBL" id="KAJ7985166.1"/>
    </source>
</evidence>
<keyword evidence="2" id="KW-1185">Reference proteome</keyword>
<organism evidence="1 2">
    <name type="scientific">Dallia pectoralis</name>
    <name type="common">Alaska blackfish</name>
    <dbReference type="NCBI Taxonomy" id="75939"/>
    <lineage>
        <taxon>Eukaryota</taxon>
        <taxon>Metazoa</taxon>
        <taxon>Chordata</taxon>
        <taxon>Craniata</taxon>
        <taxon>Vertebrata</taxon>
        <taxon>Euteleostomi</taxon>
        <taxon>Actinopterygii</taxon>
        <taxon>Neopterygii</taxon>
        <taxon>Teleostei</taxon>
        <taxon>Protacanthopterygii</taxon>
        <taxon>Esociformes</taxon>
        <taxon>Umbridae</taxon>
        <taxon>Dallia</taxon>
    </lineage>
</organism>
<accession>A0ACC2F1E0</accession>
<reference evidence="1" key="1">
    <citation type="submission" date="2021-05" db="EMBL/GenBank/DDBJ databases">
        <authorList>
            <person name="Pan Q."/>
            <person name="Jouanno E."/>
            <person name="Zahm M."/>
            <person name="Klopp C."/>
            <person name="Cabau C."/>
            <person name="Louis A."/>
            <person name="Berthelot C."/>
            <person name="Parey E."/>
            <person name="Roest Crollius H."/>
            <person name="Montfort J."/>
            <person name="Robinson-Rechavi M."/>
            <person name="Bouchez O."/>
            <person name="Lampietro C."/>
            <person name="Lopez Roques C."/>
            <person name="Donnadieu C."/>
            <person name="Postlethwait J."/>
            <person name="Bobe J."/>
            <person name="Dillon D."/>
            <person name="Chandos A."/>
            <person name="von Hippel F."/>
            <person name="Guiguen Y."/>
        </authorList>
    </citation>
    <scope>NUCLEOTIDE SEQUENCE</scope>
    <source>
        <strain evidence="1">YG-Jan2019</strain>
    </source>
</reference>
<dbReference type="EMBL" id="CM055763">
    <property type="protein sequence ID" value="KAJ7985166.1"/>
    <property type="molecule type" value="Genomic_DNA"/>
</dbReference>
<protein>
    <submittedName>
        <fullName evidence="1">Uncharacterized protein</fullName>
    </submittedName>
</protein>
<gene>
    <name evidence="1" type="ORF">DPEC_G00349260</name>
</gene>